<evidence type="ECO:0000313" key="2">
    <source>
        <dbReference type="EMBL" id="OWR46941.1"/>
    </source>
</evidence>
<sequence length="726" mass="82827">MSSTLFEYFLDFLKEDVLNGDVPEIFIYEEILKTSQSHSVHTYNVYTINGETFTEKTDFNELKEFSIVYNNEDEEYPIDLMVKGDRVLINSAILLNQNQWNTITDDNKCHVCGVAVQDINGHISSARHKYNLDNYKPLKVFDLHITRKIGDYNHCAVCNSLYDARDHGKHVDSEIHLERMLYATNRAVDVTNDIDGTDVTSDSVSYDTNPVCDTESGFNSENTDLCDTDPGSDNVRSYASVLKQTTKNNIPLYIVINRFLCDFRLNFMSYHTVIRTGFSFVCALCDVVVCDINHHVRDLTHVLSLQNAIFQPSLGINLIRMVREYAHCAICNVVLNIVDIHAHVVNQYHVTLLHNAIIHPFPPNNYANTVHVPVNNVPVMPHPFGINNRMPNMPAFHHTTNNMTGNFYKTVNTENFNTSIKENVSRHEESNALKIVDTANEETKSTAAKELIGARNRNDIIDTSHMSTENTLDMSTDETRTDVVNVTNSNTKIMDDKEYESRLSNDTLYIRNRNDVIGMSQMTYNSLVRTGDGKRYCFVCSIKITLSIEEHVGSERHVDRMKECKFIAEYGKNLLRQATAFRDGDSDFDIEDSIKILLNVKSGVKKSKNIGGYVIFLYGDKKLMNVTFDAYHGLNIKNRSHCNICGEYFTDRDLHLEEESHIQALETPLEVEYLPSCYRKVKDGTLNCVTCNTNFPNTKKNIKQHTSGKGHEENYSRLMEDAFTIV</sequence>
<gene>
    <name evidence="2" type="ORF">KGM_209119</name>
</gene>
<dbReference type="SMART" id="SM00451">
    <property type="entry name" value="ZnF_U1"/>
    <property type="match status" value="3"/>
</dbReference>
<protein>
    <recommendedName>
        <fullName evidence="1">U1-type domain-containing protein</fullName>
    </recommendedName>
</protein>
<dbReference type="GO" id="GO:0003676">
    <property type="term" value="F:nucleic acid binding"/>
    <property type="evidence" value="ECO:0007669"/>
    <property type="project" value="InterPro"/>
</dbReference>
<name>A0A212EZR7_DANPL</name>
<comment type="caution">
    <text evidence="2">The sequence shown here is derived from an EMBL/GenBank/DDBJ whole genome shotgun (WGS) entry which is preliminary data.</text>
</comment>
<dbReference type="KEGG" id="dpl:KGM_209119"/>
<keyword evidence="3" id="KW-1185">Reference proteome</keyword>
<dbReference type="InterPro" id="IPR003604">
    <property type="entry name" value="Matrin/U1-like-C_Znf_C2H2"/>
</dbReference>
<evidence type="ECO:0000313" key="3">
    <source>
        <dbReference type="Proteomes" id="UP000007151"/>
    </source>
</evidence>
<dbReference type="Proteomes" id="UP000007151">
    <property type="component" value="Unassembled WGS sequence"/>
</dbReference>
<accession>A0A212EZR7</accession>
<dbReference type="InParanoid" id="A0A212EZR7"/>
<dbReference type="EMBL" id="AGBW02011242">
    <property type="protein sequence ID" value="OWR46941.1"/>
    <property type="molecule type" value="Genomic_DNA"/>
</dbReference>
<evidence type="ECO:0000259" key="1">
    <source>
        <dbReference type="SMART" id="SM00451"/>
    </source>
</evidence>
<feature type="domain" description="U1-type" evidence="1">
    <location>
        <begin position="104"/>
        <end position="135"/>
    </location>
</feature>
<reference evidence="2 3" key="1">
    <citation type="journal article" date="2011" name="Cell">
        <title>The monarch butterfly genome yields insights into long-distance migration.</title>
        <authorList>
            <person name="Zhan S."/>
            <person name="Merlin C."/>
            <person name="Boore J.L."/>
            <person name="Reppert S.M."/>
        </authorList>
    </citation>
    <scope>NUCLEOTIDE SEQUENCE [LARGE SCALE GENOMIC DNA]</scope>
    <source>
        <strain evidence="2">F-2</strain>
    </source>
</reference>
<dbReference type="eggNOG" id="ENOG502TC15">
    <property type="taxonomic scope" value="Eukaryota"/>
</dbReference>
<dbReference type="AlphaFoldDB" id="A0A212EZR7"/>
<proteinExistence type="predicted"/>
<organism evidence="2 3">
    <name type="scientific">Danaus plexippus plexippus</name>
    <dbReference type="NCBI Taxonomy" id="278856"/>
    <lineage>
        <taxon>Eukaryota</taxon>
        <taxon>Metazoa</taxon>
        <taxon>Ecdysozoa</taxon>
        <taxon>Arthropoda</taxon>
        <taxon>Hexapoda</taxon>
        <taxon>Insecta</taxon>
        <taxon>Pterygota</taxon>
        <taxon>Neoptera</taxon>
        <taxon>Endopterygota</taxon>
        <taxon>Lepidoptera</taxon>
        <taxon>Glossata</taxon>
        <taxon>Ditrysia</taxon>
        <taxon>Papilionoidea</taxon>
        <taxon>Nymphalidae</taxon>
        <taxon>Danainae</taxon>
        <taxon>Danaini</taxon>
        <taxon>Danaina</taxon>
        <taxon>Danaus</taxon>
        <taxon>Danaus</taxon>
    </lineage>
</organism>
<feature type="domain" description="U1-type" evidence="1">
    <location>
        <begin position="683"/>
        <end position="718"/>
    </location>
</feature>
<dbReference type="GO" id="GO:0008270">
    <property type="term" value="F:zinc ion binding"/>
    <property type="evidence" value="ECO:0007669"/>
    <property type="project" value="InterPro"/>
</dbReference>
<feature type="domain" description="U1-type" evidence="1">
    <location>
        <begin position="532"/>
        <end position="564"/>
    </location>
</feature>